<keyword evidence="1" id="KW-1133">Transmembrane helix</keyword>
<gene>
    <name evidence="2" type="ORF">G3I70_17420</name>
</gene>
<keyword evidence="1" id="KW-0472">Membrane</keyword>
<accession>A0A6L9QGN4</accession>
<proteinExistence type="predicted"/>
<protein>
    <submittedName>
        <fullName evidence="2">Uncharacterized protein</fullName>
    </submittedName>
</protein>
<dbReference type="EMBL" id="JAAGLI010000431">
    <property type="protein sequence ID" value="NEA24258.1"/>
    <property type="molecule type" value="Genomic_DNA"/>
</dbReference>
<reference evidence="2 3" key="1">
    <citation type="submission" date="2020-01" db="EMBL/GenBank/DDBJ databases">
        <title>Insect and environment-associated Actinomycetes.</title>
        <authorList>
            <person name="Currrie C."/>
            <person name="Chevrette M."/>
            <person name="Carlson C."/>
            <person name="Stubbendieck R."/>
            <person name="Wendt-Pienkowski E."/>
        </authorList>
    </citation>
    <scope>NUCLEOTIDE SEQUENCE [LARGE SCALE GENOMIC DNA]</scope>
    <source>
        <strain evidence="2 3">SID10258</strain>
    </source>
</reference>
<name>A0A6L9QGN4_9ACTN</name>
<feature type="transmembrane region" description="Helical" evidence="1">
    <location>
        <begin position="35"/>
        <end position="56"/>
    </location>
</feature>
<dbReference type="AlphaFoldDB" id="A0A6L9QGN4"/>
<keyword evidence="1" id="KW-0812">Transmembrane</keyword>
<dbReference type="Proteomes" id="UP000475532">
    <property type="component" value="Unassembled WGS sequence"/>
</dbReference>
<feature type="non-terminal residue" evidence="2">
    <location>
        <position position="1"/>
    </location>
</feature>
<evidence type="ECO:0000313" key="3">
    <source>
        <dbReference type="Proteomes" id="UP000475532"/>
    </source>
</evidence>
<sequence>FPPGAPMAPGAPFPGAPFPGAPYGPPRRKSGGKALAILIGAAALAVLLGVGGYAVYFARTSHTLTTPAVADGMSRDYPAESSTQKAVEKLTSIIYSAGTDWKARSNVSAVYGNGGEKYLYVGVNGDHKLKNPEIALSGAFSTEFRDSGATIYRVSTFKSQDAGGDGVALGTDVYAQTQGPTGTTSSTTSFAAWSTRTTFAIVTRIAIDSEHDRHKDLQATMRDIRADVED</sequence>
<comment type="caution">
    <text evidence="2">The sequence shown here is derived from an EMBL/GenBank/DDBJ whole genome shotgun (WGS) entry which is preliminary data.</text>
</comment>
<evidence type="ECO:0000256" key="1">
    <source>
        <dbReference type="SAM" id="Phobius"/>
    </source>
</evidence>
<evidence type="ECO:0000313" key="2">
    <source>
        <dbReference type="EMBL" id="NEA24258.1"/>
    </source>
</evidence>
<organism evidence="2 3">
    <name type="scientific">Actinomadura bangladeshensis</name>
    <dbReference type="NCBI Taxonomy" id="453573"/>
    <lineage>
        <taxon>Bacteria</taxon>
        <taxon>Bacillati</taxon>
        <taxon>Actinomycetota</taxon>
        <taxon>Actinomycetes</taxon>
        <taxon>Streptosporangiales</taxon>
        <taxon>Thermomonosporaceae</taxon>
        <taxon>Actinomadura</taxon>
    </lineage>
</organism>